<dbReference type="EMBL" id="SMKA01000063">
    <property type="protein sequence ID" value="TDC29218.1"/>
    <property type="molecule type" value="Genomic_DNA"/>
</dbReference>
<protein>
    <recommendedName>
        <fullName evidence="7">SGNH hydrolase-type esterase domain-containing protein</fullName>
    </recommendedName>
</protein>
<evidence type="ECO:0000259" key="2">
    <source>
        <dbReference type="Pfam" id="PF17996"/>
    </source>
</evidence>
<sequence>MRFHHGDRAIPECVRAHSRRFRARLSSPAGPRRQLFLRPMRKRYRPMSSLRKVLIASALTFASLSPLPATAQPSALPAGCSGTAPIQCHFDVAPGNYDVTVDLGSTTKAATTGMSVETRRQVLPVVSTRAGQVIRSTATVNVRIPEGQPTGQGGTGTAGLSITFDGSAPAIGALTVKPASAPLVAYLAGDSTVCDQPGAPYAGWGQLLPTRVRNGAVVANYGDSGESSGSFLANAALFPKMKPLIKSNDLVFIQFGHNDKDTTATAFRDNLTKLVNGVRERGGKPVLMTPPVRRLFSGNSLTPTALHINGRGVDLPAMIRALGQSANVPVIDLTAKSKALVESLGPTASQQLFLTRENNDNTHFSVYGATQMAELVVQGIRERNLSLTTFLKAGALAETDASVPSQPSQMAQTETLDRGVISVHTAKGNRVSWRLLADDPQGVTYNVYRDGTKVNSAPVSGPTSFVDAEGPAGAKYVVRAVTDGVERQAKFAAEDSLTLDSVNGAEASSRDVPLQIPPGGTTPSGEAYTYTANDTSVGDLDGDGQYEIVVKWDPTNVHDNAHAGYTGNVYLDAYKLNGTRLWRIDLGRNIRAGAHYTQFQVFDYDGDGRAELAVKTADGTRSGTGQVIGSASADHRNSSGYILTGPEFLSVFRGTDGAVLATANYQPPRGTVSSWGDNYGNRVDRFLAGTAYLDGSRPSIIMARGYYTRSVISAWDFRNGALTQRWIFDSNSAGSAWTGKGNHNLSIADVDADGRDEVMYGSMAIDDNGRGLWQNGTHHGDAYHVSDFIPSRPGLEVFKPSEWTSEVAHWMGDARTGQIIWSAPSCGCDNGRGVAADIWAGNPGAEAWSSAVSGLRSGTNGNQVAARKPGSINFVVWWDGDAQRELLDGTNIDKYGTGGDTRLLTGSGVVSNNGTKSTPALSADILGDWREEVIWRTSDNRALRIYSTTDSTSITRPSLMQDRQYRVAVAWQNTGYNQPPHPSFAISSTPVAADAPMLAGNGLPNDSNIQYYGRWNRSNTSWYWMGWAGGYVETNFTGSSIGVRQRNAIDLYYSVDGKPLQWRRNVSGNVTLATGLSSGTHKIRVGYRERAGSYTGDPVFGGFLLASGGGTAATSRPAKLVEFIGDSITVGQPNGNRPFTSYPWLTGEALKAGHTQVAQGGACLVAQDCYGMVDWFRRSSNTATTDDWNFSTYQAAGVVINLGTNDVGHSVSGPTFQQNYVVMLERVRRAYPNAQIFAMGTFRNRYLPETRNAVAARTSAGDTRVRFVDTTGWITTADTHDNVHPTDAGHVKIAQRLTAVLDDYI</sequence>
<dbReference type="Pfam" id="PF13472">
    <property type="entry name" value="Lipase_GDSL_2"/>
    <property type="match status" value="2"/>
</dbReference>
<dbReference type="InterPro" id="IPR013830">
    <property type="entry name" value="SGNH_hydro"/>
</dbReference>
<feature type="domain" description="Rhamnogalacturonan I lyase beta-sheet" evidence="3">
    <location>
        <begin position="412"/>
        <end position="490"/>
    </location>
</feature>
<evidence type="ECO:0000259" key="1">
    <source>
        <dbReference type="Pfam" id="PF13472"/>
    </source>
</evidence>
<dbReference type="InterPro" id="IPR037461">
    <property type="entry name" value="CtCE2-like_dom"/>
</dbReference>
<dbReference type="OrthoDB" id="9802318at2"/>
<dbReference type="InterPro" id="IPR008979">
    <property type="entry name" value="Galactose-bd-like_sf"/>
</dbReference>
<feature type="domain" description="Carbohydrate esterase 2 N-terminal" evidence="2">
    <location>
        <begin position="1011"/>
        <end position="1110"/>
    </location>
</feature>
<name>A0A4R4Q2K4_9ACTN</name>
<evidence type="ECO:0000313" key="5">
    <source>
        <dbReference type="EMBL" id="TDC29218.1"/>
    </source>
</evidence>
<dbReference type="Pfam" id="PF21348">
    <property type="entry name" value="RGL11_C"/>
    <property type="match status" value="1"/>
</dbReference>
<dbReference type="GO" id="GO:0005975">
    <property type="term" value="P:carbohydrate metabolic process"/>
    <property type="evidence" value="ECO:0007669"/>
    <property type="project" value="UniProtKB-ARBA"/>
</dbReference>
<dbReference type="PANTHER" id="PTHR43118">
    <property type="entry name" value="RHAMNOGALACTURONAN LYASE (EUROFUNG)"/>
    <property type="match status" value="1"/>
</dbReference>
<feature type="domain" description="SGNH hydrolase-type esterase" evidence="1">
    <location>
        <begin position="1123"/>
        <end position="1290"/>
    </location>
</feature>
<dbReference type="InterPro" id="IPR034641">
    <property type="entry name" value="RGL11"/>
</dbReference>
<dbReference type="InterPro" id="IPR041624">
    <property type="entry name" value="RGI_lyase"/>
</dbReference>
<dbReference type="Gene3D" id="2.60.120.260">
    <property type="entry name" value="Galactose-binding domain-like"/>
    <property type="match status" value="1"/>
</dbReference>
<dbReference type="Gene3D" id="3.40.50.1110">
    <property type="entry name" value="SGNH hydrolase"/>
    <property type="match status" value="2"/>
</dbReference>
<dbReference type="InterPro" id="IPR037459">
    <property type="entry name" value="RhgT-like"/>
</dbReference>
<dbReference type="InterPro" id="IPR028994">
    <property type="entry name" value="Integrin_alpha_N"/>
</dbReference>
<dbReference type="SUPFAM" id="SSF52266">
    <property type="entry name" value="SGNH hydrolase"/>
    <property type="match status" value="2"/>
</dbReference>
<dbReference type="CDD" id="cd10318">
    <property type="entry name" value="RGL11"/>
    <property type="match status" value="1"/>
</dbReference>
<reference evidence="5 6" key="1">
    <citation type="submission" date="2019-03" db="EMBL/GenBank/DDBJ databases">
        <title>Draft genome sequences of novel Actinobacteria.</title>
        <authorList>
            <person name="Sahin N."/>
            <person name="Ay H."/>
            <person name="Saygin H."/>
        </authorList>
    </citation>
    <scope>NUCLEOTIDE SEQUENCE [LARGE SCALE GENOMIC DNA]</scope>
    <source>
        <strain evidence="5 6">JCM 30547</strain>
    </source>
</reference>
<dbReference type="Pfam" id="PF18370">
    <property type="entry name" value="RGI_lyase"/>
    <property type="match status" value="1"/>
</dbReference>
<dbReference type="SUPFAM" id="SSF49785">
    <property type="entry name" value="Galactose-binding domain-like"/>
    <property type="match status" value="1"/>
</dbReference>
<dbReference type="SUPFAM" id="SSF69318">
    <property type="entry name" value="Integrin alpha N-terminal domain"/>
    <property type="match status" value="1"/>
</dbReference>
<dbReference type="CDD" id="cd01821">
    <property type="entry name" value="Rhamnogalacturan_acetylesterase_like"/>
    <property type="match status" value="1"/>
</dbReference>
<dbReference type="Proteomes" id="UP000295075">
    <property type="component" value="Unassembled WGS sequence"/>
</dbReference>
<proteinExistence type="predicted"/>
<dbReference type="Gene3D" id="2.60.40.10">
    <property type="entry name" value="Immunoglobulins"/>
    <property type="match status" value="1"/>
</dbReference>
<dbReference type="CDD" id="cd01831">
    <property type="entry name" value="Endoglucanase_E_like"/>
    <property type="match status" value="1"/>
</dbReference>
<dbReference type="InterPro" id="IPR013783">
    <property type="entry name" value="Ig-like_fold"/>
</dbReference>
<gene>
    <name evidence="5" type="ORF">E1261_16275</name>
</gene>
<dbReference type="InterPro" id="IPR040794">
    <property type="entry name" value="CE2_N"/>
</dbReference>
<keyword evidence="6" id="KW-1185">Reference proteome</keyword>
<feature type="domain" description="SGNH hydrolase-type esterase" evidence="1">
    <location>
        <begin position="189"/>
        <end position="350"/>
    </location>
</feature>
<dbReference type="InterPro" id="IPR036514">
    <property type="entry name" value="SGNH_hydro_sf"/>
</dbReference>
<organism evidence="5 6">
    <name type="scientific">Kribbella albertanoniae</name>
    <dbReference type="NCBI Taxonomy" id="1266829"/>
    <lineage>
        <taxon>Bacteria</taxon>
        <taxon>Bacillati</taxon>
        <taxon>Actinomycetota</taxon>
        <taxon>Actinomycetes</taxon>
        <taxon>Propionibacteriales</taxon>
        <taxon>Kribbellaceae</taxon>
        <taxon>Kribbella</taxon>
    </lineage>
</organism>
<accession>A0A4R4Q2K4</accession>
<evidence type="ECO:0000313" key="6">
    <source>
        <dbReference type="Proteomes" id="UP000295075"/>
    </source>
</evidence>
<evidence type="ECO:0000259" key="3">
    <source>
        <dbReference type="Pfam" id="PF18370"/>
    </source>
</evidence>
<comment type="caution">
    <text evidence="5">The sequence shown here is derived from an EMBL/GenBank/DDBJ whole genome shotgun (WGS) entry which is preliminary data.</text>
</comment>
<dbReference type="PANTHER" id="PTHR43118:SF1">
    <property type="entry name" value="RHAMNOGALACTURONAN LYASE (EUROFUNG)"/>
    <property type="match status" value="1"/>
</dbReference>
<feature type="domain" description="Rhamnogalacturonan lyase family 11 C-terminal" evidence="4">
    <location>
        <begin position="510"/>
        <end position="988"/>
    </location>
</feature>
<dbReference type="GO" id="GO:0052689">
    <property type="term" value="F:carboxylic ester hydrolase activity"/>
    <property type="evidence" value="ECO:0007669"/>
    <property type="project" value="InterPro"/>
</dbReference>
<evidence type="ECO:0000259" key="4">
    <source>
        <dbReference type="Pfam" id="PF21348"/>
    </source>
</evidence>
<dbReference type="Pfam" id="PF17996">
    <property type="entry name" value="CE2_N"/>
    <property type="match status" value="1"/>
</dbReference>
<dbReference type="InterPro" id="IPR049366">
    <property type="entry name" value="RGL11_C"/>
</dbReference>
<evidence type="ECO:0008006" key="7">
    <source>
        <dbReference type="Google" id="ProtNLM"/>
    </source>
</evidence>